<dbReference type="GO" id="GO:0045259">
    <property type="term" value="C:proton-transporting ATP synthase complex"/>
    <property type="evidence" value="ECO:0007669"/>
    <property type="project" value="UniProtKB-KW"/>
</dbReference>
<comment type="similarity">
    <text evidence="2 8 9">Belongs to the ATPase epsilon chain family.</text>
</comment>
<dbReference type="InterPro" id="IPR036771">
    <property type="entry name" value="ATPsynth_dsu/esu_N"/>
</dbReference>
<evidence type="ECO:0000256" key="2">
    <source>
        <dbReference type="ARBA" id="ARBA00005712"/>
    </source>
</evidence>
<comment type="caution">
    <text evidence="11">The sequence shown here is derived from an EMBL/GenBank/DDBJ whole genome shotgun (WGS) entry which is preliminary data.</text>
</comment>
<dbReference type="PATRIC" id="fig|1619005.3.peg.352"/>
<evidence type="ECO:0000256" key="4">
    <source>
        <dbReference type="ARBA" id="ARBA00023065"/>
    </source>
</evidence>
<keyword evidence="6 8" id="KW-0139">CF(1)</keyword>
<comment type="subunit">
    <text evidence="8 9">F-type ATPases have 2 components, CF(1) - the catalytic core - and CF(0) - the membrane proton channel. CF(1) has five subunits: alpha(3), beta(3), gamma(1), delta(1), epsilon(1). CF(0) has three main subunits: a, b and c.</text>
</comment>
<evidence type="ECO:0000256" key="1">
    <source>
        <dbReference type="ARBA" id="ARBA00004184"/>
    </source>
</evidence>
<dbReference type="CDD" id="cd12152">
    <property type="entry name" value="F1-ATPase_delta"/>
    <property type="match status" value="1"/>
</dbReference>
<dbReference type="PANTHER" id="PTHR13822:SF10">
    <property type="entry name" value="ATP SYNTHASE EPSILON CHAIN, CHLOROPLASTIC"/>
    <property type="match status" value="1"/>
</dbReference>
<evidence type="ECO:0000256" key="3">
    <source>
        <dbReference type="ARBA" id="ARBA00022448"/>
    </source>
</evidence>
<dbReference type="GO" id="GO:0005886">
    <property type="term" value="C:plasma membrane"/>
    <property type="evidence" value="ECO:0007669"/>
    <property type="project" value="UniProtKB-SubCell"/>
</dbReference>
<accession>A0A0G1U856</accession>
<evidence type="ECO:0000313" key="12">
    <source>
        <dbReference type="Proteomes" id="UP000033882"/>
    </source>
</evidence>
<feature type="domain" description="ATP synthase F1 complex delta/epsilon subunit N-terminal" evidence="10">
    <location>
        <begin position="5"/>
        <end position="83"/>
    </location>
</feature>
<gene>
    <name evidence="8" type="primary">atpC</name>
    <name evidence="11" type="ORF">UY19_C0005G0062</name>
</gene>
<keyword evidence="4 8" id="KW-0406">Ion transport</keyword>
<evidence type="ECO:0000256" key="6">
    <source>
        <dbReference type="ARBA" id="ARBA00023196"/>
    </source>
</evidence>
<comment type="subcellular location">
    <subcellularLocation>
        <location evidence="8">Cell membrane</location>
        <topology evidence="8">Peripheral membrane protein</topology>
    </subcellularLocation>
    <subcellularLocation>
        <location evidence="1">Endomembrane system</location>
        <topology evidence="1">Peripheral membrane protein</topology>
    </subcellularLocation>
</comment>
<keyword evidence="8" id="KW-1003">Cell membrane</keyword>
<keyword evidence="5 8" id="KW-0472">Membrane</keyword>
<dbReference type="EMBL" id="LCPB01000005">
    <property type="protein sequence ID" value="KKU90259.1"/>
    <property type="molecule type" value="Genomic_DNA"/>
</dbReference>
<evidence type="ECO:0000256" key="5">
    <source>
        <dbReference type="ARBA" id="ARBA00023136"/>
    </source>
</evidence>
<comment type="function">
    <text evidence="8">Produces ATP from ADP in the presence of a proton gradient across the membrane.</text>
</comment>
<dbReference type="Pfam" id="PF02823">
    <property type="entry name" value="ATP-synt_DE_N"/>
    <property type="match status" value="1"/>
</dbReference>
<dbReference type="PANTHER" id="PTHR13822">
    <property type="entry name" value="ATP SYNTHASE DELTA/EPSILON CHAIN"/>
    <property type="match status" value="1"/>
</dbReference>
<dbReference type="HAMAP" id="MF_00530">
    <property type="entry name" value="ATP_synth_epsil_bac"/>
    <property type="match status" value="1"/>
</dbReference>
<dbReference type="SUPFAM" id="SSF51344">
    <property type="entry name" value="Epsilon subunit of F1F0-ATP synthase N-terminal domain"/>
    <property type="match status" value="1"/>
</dbReference>
<dbReference type="InterPro" id="IPR020546">
    <property type="entry name" value="ATP_synth_F1_dsu/esu_N"/>
</dbReference>
<organism evidence="11 12">
    <name type="scientific">Candidatus Wolfebacteria bacterium GW2011_GWA2_47_9b</name>
    <dbReference type="NCBI Taxonomy" id="1619005"/>
    <lineage>
        <taxon>Bacteria</taxon>
        <taxon>Candidatus Wolfeibacteriota</taxon>
    </lineage>
</organism>
<evidence type="ECO:0000313" key="11">
    <source>
        <dbReference type="EMBL" id="KKU90259.1"/>
    </source>
</evidence>
<proteinExistence type="inferred from homology"/>
<evidence type="ECO:0000256" key="7">
    <source>
        <dbReference type="ARBA" id="ARBA00023310"/>
    </source>
</evidence>
<dbReference type="GO" id="GO:0046933">
    <property type="term" value="F:proton-transporting ATP synthase activity, rotational mechanism"/>
    <property type="evidence" value="ECO:0007669"/>
    <property type="project" value="UniProtKB-UniRule"/>
</dbReference>
<protein>
    <recommendedName>
        <fullName evidence="8">ATP synthase epsilon chain</fullName>
    </recommendedName>
    <alternativeName>
        <fullName evidence="8">ATP synthase F1 sector epsilon subunit</fullName>
    </alternativeName>
    <alternativeName>
        <fullName evidence="8">F-ATPase epsilon subunit</fullName>
    </alternativeName>
</protein>
<evidence type="ECO:0000256" key="8">
    <source>
        <dbReference type="HAMAP-Rule" id="MF_00530"/>
    </source>
</evidence>
<evidence type="ECO:0000259" key="10">
    <source>
        <dbReference type="Pfam" id="PF02823"/>
    </source>
</evidence>
<dbReference type="Gene3D" id="2.60.15.10">
    <property type="entry name" value="F0F1 ATP synthase delta/epsilon subunit, N-terminal"/>
    <property type="match status" value="1"/>
</dbReference>
<sequence length="153" mass="16571">MSSQIQFKIVTPEGTVHESSVDQATLPVVSGQVTILPGHRSYIAALKAGEVVLKKGSEETHIATSGGFVEFNNNTLVVLADTAERADAIDIARAEAARKRAEALKKEKVSMSELEYAKVAASIEKEAARIRVARKHRTRHGAHIEHADQSDSM</sequence>
<dbReference type="NCBIfam" id="TIGR01216">
    <property type="entry name" value="ATP_synt_epsi"/>
    <property type="match status" value="1"/>
</dbReference>
<keyword evidence="8" id="KW-0375">Hydrogen ion transport</keyword>
<keyword evidence="3 8" id="KW-0813">Transport</keyword>
<dbReference type="GO" id="GO:0012505">
    <property type="term" value="C:endomembrane system"/>
    <property type="evidence" value="ECO:0007669"/>
    <property type="project" value="UniProtKB-SubCell"/>
</dbReference>
<name>A0A0G1U856_9BACT</name>
<dbReference type="InterPro" id="IPR001469">
    <property type="entry name" value="ATP_synth_F1_dsu/esu"/>
</dbReference>
<evidence type="ECO:0000256" key="9">
    <source>
        <dbReference type="RuleBase" id="RU003656"/>
    </source>
</evidence>
<dbReference type="AlphaFoldDB" id="A0A0G1U856"/>
<dbReference type="GO" id="GO:0005524">
    <property type="term" value="F:ATP binding"/>
    <property type="evidence" value="ECO:0007669"/>
    <property type="project" value="UniProtKB-UniRule"/>
</dbReference>
<dbReference type="Proteomes" id="UP000033882">
    <property type="component" value="Unassembled WGS sequence"/>
</dbReference>
<keyword evidence="7 8" id="KW-0066">ATP synthesis</keyword>
<reference evidence="11 12" key="1">
    <citation type="journal article" date="2015" name="Nature">
        <title>rRNA introns, odd ribosomes, and small enigmatic genomes across a large radiation of phyla.</title>
        <authorList>
            <person name="Brown C.T."/>
            <person name="Hug L.A."/>
            <person name="Thomas B.C."/>
            <person name="Sharon I."/>
            <person name="Castelle C.J."/>
            <person name="Singh A."/>
            <person name="Wilkins M.J."/>
            <person name="Williams K.H."/>
            <person name="Banfield J.F."/>
        </authorList>
    </citation>
    <scope>NUCLEOTIDE SEQUENCE [LARGE SCALE GENOMIC DNA]</scope>
</reference>